<proteinExistence type="inferred from homology"/>
<gene>
    <name evidence="5" type="ORF">BpHYR1_024495</name>
</gene>
<dbReference type="CDD" id="cd00190">
    <property type="entry name" value="Tryp_SPc"/>
    <property type="match status" value="1"/>
</dbReference>
<evidence type="ECO:0000313" key="5">
    <source>
        <dbReference type="EMBL" id="RNA17652.1"/>
    </source>
</evidence>
<dbReference type="Pfam" id="PF00089">
    <property type="entry name" value="Trypsin"/>
    <property type="match status" value="1"/>
</dbReference>
<evidence type="ECO:0000259" key="4">
    <source>
        <dbReference type="PROSITE" id="PS50240"/>
    </source>
</evidence>
<dbReference type="SUPFAM" id="SSF50494">
    <property type="entry name" value="Trypsin-like serine proteases"/>
    <property type="match status" value="1"/>
</dbReference>
<dbReference type="GO" id="GO:0004252">
    <property type="term" value="F:serine-type endopeptidase activity"/>
    <property type="evidence" value="ECO:0007669"/>
    <property type="project" value="InterPro"/>
</dbReference>
<dbReference type="SMART" id="SM00020">
    <property type="entry name" value="Tryp_SPc"/>
    <property type="match status" value="1"/>
</dbReference>
<protein>
    <submittedName>
        <fullName evidence="5">Trypsin-1</fullName>
    </submittedName>
</protein>
<dbReference type="InterPro" id="IPR009003">
    <property type="entry name" value="Peptidase_S1_PA"/>
</dbReference>
<evidence type="ECO:0000313" key="6">
    <source>
        <dbReference type="Proteomes" id="UP000276133"/>
    </source>
</evidence>
<sequence length="390" mass="42641">TPVGYTDQILPICLPIENFDYSNQMAWATGWGTLSSGGFSSIILMEVEMPILSESDCRLKYFQSNNLLINTTNSICAGENGQGKDTCQGDSGGPLVVKVGDNWQLAGITSWGFGCGDGGVYTKTSFFINWIIEKTSFSSSFFSKSSSSPSSKTTEFSLENLTVFGFSEFFQINDSESSSRLMSDHLRQSTIDQNLEPLYEKFRQILGSSTEFRLKEISNNSYDLVIIVTKESGTDLNFISTEISSITKKIEENKQELISTLPSSVKYSFENSKIKSFARQIMIENDARIITECDQNLASEDISCVKTTFYSNGTIVNGTSFTLTGVTVESQDSTTEPNSNGISSSPSSSLSSSPTSSTRSNNASINSASFLNIKLAFVFLIGLIKSLNFS</sequence>
<reference evidence="5 6" key="1">
    <citation type="journal article" date="2018" name="Sci. Rep.">
        <title>Genomic signatures of local adaptation to the degree of environmental predictability in rotifers.</title>
        <authorList>
            <person name="Franch-Gras L."/>
            <person name="Hahn C."/>
            <person name="Garcia-Roger E.M."/>
            <person name="Carmona M.J."/>
            <person name="Serra M."/>
            <person name="Gomez A."/>
        </authorList>
    </citation>
    <scope>NUCLEOTIDE SEQUENCE [LARGE SCALE GENOMIC DNA]</scope>
    <source>
        <strain evidence="5">HYR1</strain>
    </source>
</reference>
<dbReference type="PROSITE" id="PS50240">
    <property type="entry name" value="TRYPSIN_DOM"/>
    <property type="match status" value="1"/>
</dbReference>
<dbReference type="InterPro" id="IPR033116">
    <property type="entry name" value="TRYPSIN_SER"/>
</dbReference>
<dbReference type="OrthoDB" id="425190at2759"/>
<comment type="caution">
    <text evidence="5">The sequence shown here is derived from an EMBL/GenBank/DDBJ whole genome shotgun (WGS) entry which is preliminary data.</text>
</comment>
<evidence type="ECO:0000256" key="3">
    <source>
        <dbReference type="SAM" id="MobiDB-lite"/>
    </source>
</evidence>
<dbReference type="Proteomes" id="UP000276133">
    <property type="component" value="Unassembled WGS sequence"/>
</dbReference>
<feature type="non-terminal residue" evidence="5">
    <location>
        <position position="1"/>
    </location>
</feature>
<feature type="domain" description="Peptidase S1" evidence="4">
    <location>
        <begin position="1"/>
        <end position="136"/>
    </location>
</feature>
<dbReference type="AlphaFoldDB" id="A0A3M7R233"/>
<comment type="similarity">
    <text evidence="2">Belongs to the peptidase S1 family. CLIP subfamily.</text>
</comment>
<dbReference type="STRING" id="10195.A0A3M7R233"/>
<evidence type="ECO:0000256" key="1">
    <source>
        <dbReference type="ARBA" id="ARBA00023157"/>
    </source>
</evidence>
<dbReference type="PANTHER" id="PTHR24253">
    <property type="entry name" value="TRANSMEMBRANE PROTEASE SERINE"/>
    <property type="match status" value="1"/>
</dbReference>
<dbReference type="InterPro" id="IPR001254">
    <property type="entry name" value="Trypsin_dom"/>
</dbReference>
<dbReference type="InterPro" id="IPR043504">
    <property type="entry name" value="Peptidase_S1_PA_chymotrypsin"/>
</dbReference>
<keyword evidence="6" id="KW-1185">Reference proteome</keyword>
<keyword evidence="1" id="KW-1015">Disulfide bond</keyword>
<evidence type="ECO:0000256" key="2">
    <source>
        <dbReference type="ARBA" id="ARBA00024195"/>
    </source>
</evidence>
<dbReference type="PROSITE" id="PS00135">
    <property type="entry name" value="TRYPSIN_SER"/>
    <property type="match status" value="1"/>
</dbReference>
<dbReference type="GO" id="GO:0006508">
    <property type="term" value="P:proteolysis"/>
    <property type="evidence" value="ECO:0007669"/>
    <property type="project" value="InterPro"/>
</dbReference>
<accession>A0A3M7R233</accession>
<dbReference type="Gene3D" id="2.40.10.10">
    <property type="entry name" value="Trypsin-like serine proteases"/>
    <property type="match status" value="1"/>
</dbReference>
<organism evidence="5 6">
    <name type="scientific">Brachionus plicatilis</name>
    <name type="common">Marine rotifer</name>
    <name type="synonym">Brachionus muelleri</name>
    <dbReference type="NCBI Taxonomy" id="10195"/>
    <lineage>
        <taxon>Eukaryota</taxon>
        <taxon>Metazoa</taxon>
        <taxon>Spiralia</taxon>
        <taxon>Gnathifera</taxon>
        <taxon>Rotifera</taxon>
        <taxon>Eurotatoria</taxon>
        <taxon>Monogononta</taxon>
        <taxon>Pseudotrocha</taxon>
        <taxon>Ploima</taxon>
        <taxon>Brachionidae</taxon>
        <taxon>Brachionus</taxon>
    </lineage>
</organism>
<feature type="compositionally biased region" description="Low complexity" evidence="3">
    <location>
        <begin position="337"/>
        <end position="358"/>
    </location>
</feature>
<dbReference type="EMBL" id="REGN01004408">
    <property type="protein sequence ID" value="RNA17652.1"/>
    <property type="molecule type" value="Genomic_DNA"/>
</dbReference>
<dbReference type="PANTHER" id="PTHR24253:SF153">
    <property type="entry name" value="SERINE PROTEASE HEPSIN"/>
    <property type="match status" value="1"/>
</dbReference>
<feature type="region of interest" description="Disordered" evidence="3">
    <location>
        <begin position="329"/>
        <end position="358"/>
    </location>
</feature>
<dbReference type="FunFam" id="2.40.10.10:FF:000002">
    <property type="entry name" value="Transmembrane protease serine"/>
    <property type="match status" value="1"/>
</dbReference>
<name>A0A3M7R233_BRAPC</name>